<name>R8BDI5_PHAM7</name>
<feature type="transmembrane region" description="Helical" evidence="6">
    <location>
        <begin position="394"/>
        <end position="412"/>
    </location>
</feature>
<feature type="transmembrane region" description="Helical" evidence="6">
    <location>
        <begin position="418"/>
        <end position="443"/>
    </location>
</feature>
<comment type="subcellular location">
    <subcellularLocation>
        <location evidence="1">Membrane</location>
        <topology evidence="1">Multi-pass membrane protein</topology>
    </subcellularLocation>
</comment>
<keyword evidence="4 6" id="KW-0472">Membrane</keyword>
<feature type="transmembrane region" description="Helical" evidence="6">
    <location>
        <begin position="106"/>
        <end position="125"/>
    </location>
</feature>
<dbReference type="Pfam" id="PF07690">
    <property type="entry name" value="MFS_1"/>
    <property type="match status" value="1"/>
</dbReference>
<dbReference type="AlphaFoldDB" id="R8BDI5"/>
<feature type="transmembrane region" description="Helical" evidence="6">
    <location>
        <begin position="68"/>
        <end position="86"/>
    </location>
</feature>
<sequence length="570" mass="63241">MAEINALTPQPTAEVPADIKKAFEERLGGGEETREDNDEKPVHDDNSEHKQEGVKRVEAITTVWSKELLIVMFVLLYLVAFVDQLLQSVQGTLVPYITSAFNQHGLLGTTSIVATILGGVCNLPIAKIIDIWGRCEGFVAMAVLIVIGMIMKATCTSVEMYAAAHTLYWVGHLGIEYIITIILADITSLRNRLILFGINNTPLIATTFAGPRIAELFYDNVNFRWAFGAFLIILVFFCIPVMLVFIFSKRKAVRQVVGMFLTVAGWSLLLLPFSLVSYAPNGWKTGYIIAMIILGFLLLVAFGFWERYFATVPFIPFRFLKDPTILGSCLVYGIMFISIFCWDTYYGSYLQVVHNESITISGYVLNSFSLMSSFISPFVGLIVRYTGTFKWPSIAVIPFAVLGTALLIHFRTPESKTGYLVMCQLFNGIYSGVWALTAQLAIMASVSHQEIAVGLAMWGLFGSIGAAIGFAVSGALWTNIFPEQLYKALPDDSKNLTATIYGDITVQLSYPMGSPIRTAIIEAYQDVQRKMVITGVAFIPLCLGCLFLWRNINVKKLEEREGKQTKGTVF</sequence>
<feature type="region of interest" description="Disordered" evidence="5">
    <location>
        <begin position="1"/>
        <end position="51"/>
    </location>
</feature>
<dbReference type="Proteomes" id="UP000014074">
    <property type="component" value="Unassembled WGS sequence"/>
</dbReference>
<evidence type="ECO:0000313" key="7">
    <source>
        <dbReference type="EMBL" id="EON97361.1"/>
    </source>
</evidence>
<feature type="transmembrane region" description="Helical" evidence="6">
    <location>
        <begin position="166"/>
        <end position="186"/>
    </location>
</feature>
<dbReference type="eggNOG" id="KOG0254">
    <property type="taxonomic scope" value="Eukaryota"/>
</dbReference>
<evidence type="ECO:0000256" key="4">
    <source>
        <dbReference type="ARBA" id="ARBA00023136"/>
    </source>
</evidence>
<dbReference type="SUPFAM" id="SSF103473">
    <property type="entry name" value="MFS general substrate transporter"/>
    <property type="match status" value="2"/>
</dbReference>
<dbReference type="RefSeq" id="XP_007917842.1">
    <property type="nucleotide sequence ID" value="XM_007919651.1"/>
</dbReference>
<evidence type="ECO:0000256" key="1">
    <source>
        <dbReference type="ARBA" id="ARBA00004141"/>
    </source>
</evidence>
<dbReference type="GO" id="GO:0005886">
    <property type="term" value="C:plasma membrane"/>
    <property type="evidence" value="ECO:0007669"/>
    <property type="project" value="TreeGrafter"/>
</dbReference>
<dbReference type="GeneID" id="19327852"/>
<feature type="transmembrane region" description="Helical" evidence="6">
    <location>
        <begin position="225"/>
        <end position="247"/>
    </location>
</feature>
<feature type="transmembrane region" description="Helical" evidence="6">
    <location>
        <begin position="259"/>
        <end position="279"/>
    </location>
</feature>
<feature type="transmembrane region" description="Helical" evidence="6">
    <location>
        <begin position="137"/>
        <end position="154"/>
    </location>
</feature>
<dbReference type="PANTHER" id="PTHR23501">
    <property type="entry name" value="MAJOR FACILITATOR SUPERFAMILY"/>
    <property type="match status" value="1"/>
</dbReference>
<reference evidence="8" key="1">
    <citation type="journal article" date="2013" name="Genome Announc.">
        <title>Draft genome sequence of the ascomycete Phaeoacremonium aleophilum strain UCR-PA7, a causal agent of the esca disease complex in grapevines.</title>
        <authorList>
            <person name="Blanco-Ulate B."/>
            <person name="Rolshausen P."/>
            <person name="Cantu D."/>
        </authorList>
    </citation>
    <scope>NUCLEOTIDE SEQUENCE [LARGE SCALE GENOMIC DNA]</scope>
    <source>
        <strain evidence="8">UCR-PA7</strain>
    </source>
</reference>
<dbReference type="InterPro" id="IPR036259">
    <property type="entry name" value="MFS_trans_sf"/>
</dbReference>
<proteinExistence type="predicted"/>
<evidence type="ECO:0000256" key="6">
    <source>
        <dbReference type="SAM" id="Phobius"/>
    </source>
</evidence>
<dbReference type="Gene3D" id="1.20.1250.20">
    <property type="entry name" value="MFS general substrate transporter like domains"/>
    <property type="match status" value="2"/>
</dbReference>
<dbReference type="HOGENOM" id="CLU_012970_1_0_1"/>
<dbReference type="InterPro" id="IPR011701">
    <property type="entry name" value="MFS"/>
</dbReference>
<feature type="transmembrane region" description="Helical" evidence="6">
    <location>
        <begin position="193"/>
        <end position="213"/>
    </location>
</feature>
<evidence type="ECO:0000256" key="2">
    <source>
        <dbReference type="ARBA" id="ARBA00022692"/>
    </source>
</evidence>
<feature type="transmembrane region" description="Helical" evidence="6">
    <location>
        <begin position="285"/>
        <end position="305"/>
    </location>
</feature>
<protein>
    <submittedName>
        <fullName evidence="7">Putative siderophore iron transporter mirb protein</fullName>
    </submittedName>
</protein>
<keyword evidence="8" id="KW-1185">Reference proteome</keyword>
<dbReference type="KEGG" id="tmn:UCRPA7_7123"/>
<keyword evidence="3 6" id="KW-1133">Transmembrane helix</keyword>
<evidence type="ECO:0000313" key="8">
    <source>
        <dbReference type="Proteomes" id="UP000014074"/>
    </source>
</evidence>
<dbReference type="OrthoDB" id="4078873at2759"/>
<gene>
    <name evidence="7" type="ORF">UCRPA7_7123</name>
</gene>
<dbReference type="EMBL" id="KB933267">
    <property type="protein sequence ID" value="EON97361.1"/>
    <property type="molecule type" value="Genomic_DNA"/>
</dbReference>
<feature type="transmembrane region" description="Helical" evidence="6">
    <location>
        <begin position="531"/>
        <end position="549"/>
    </location>
</feature>
<evidence type="ECO:0000256" key="3">
    <source>
        <dbReference type="ARBA" id="ARBA00022989"/>
    </source>
</evidence>
<accession>R8BDI5</accession>
<feature type="transmembrane region" description="Helical" evidence="6">
    <location>
        <begin position="358"/>
        <end position="382"/>
    </location>
</feature>
<dbReference type="GO" id="GO:0022857">
    <property type="term" value="F:transmembrane transporter activity"/>
    <property type="evidence" value="ECO:0007669"/>
    <property type="project" value="InterPro"/>
</dbReference>
<keyword evidence="2 6" id="KW-0812">Transmembrane</keyword>
<feature type="transmembrane region" description="Helical" evidence="6">
    <location>
        <begin position="325"/>
        <end position="346"/>
    </location>
</feature>
<feature type="compositionally biased region" description="Basic and acidic residues" evidence="5">
    <location>
        <begin position="17"/>
        <end position="51"/>
    </location>
</feature>
<organism evidence="7 8">
    <name type="scientific">Phaeoacremonium minimum (strain UCR-PA7)</name>
    <name type="common">Esca disease fungus</name>
    <name type="synonym">Togninia minima</name>
    <dbReference type="NCBI Taxonomy" id="1286976"/>
    <lineage>
        <taxon>Eukaryota</taxon>
        <taxon>Fungi</taxon>
        <taxon>Dikarya</taxon>
        <taxon>Ascomycota</taxon>
        <taxon>Pezizomycotina</taxon>
        <taxon>Sordariomycetes</taxon>
        <taxon>Sordariomycetidae</taxon>
        <taxon>Togniniales</taxon>
        <taxon>Togniniaceae</taxon>
        <taxon>Phaeoacremonium</taxon>
    </lineage>
</organism>
<feature type="transmembrane region" description="Helical" evidence="6">
    <location>
        <begin position="455"/>
        <end position="477"/>
    </location>
</feature>
<dbReference type="PANTHER" id="PTHR23501:SF107">
    <property type="entry name" value="TRANSPORTER, PUTATIVE (AFU_ORTHOLOGUE AFUA_7G04730)-RELATED"/>
    <property type="match status" value="1"/>
</dbReference>
<evidence type="ECO:0000256" key="5">
    <source>
        <dbReference type="SAM" id="MobiDB-lite"/>
    </source>
</evidence>